<dbReference type="Proteomes" id="UP000553059">
    <property type="component" value="Unassembled WGS sequence"/>
</dbReference>
<proteinExistence type="predicted"/>
<gene>
    <name evidence="1" type="ORF">GX523_07475</name>
</gene>
<evidence type="ECO:0000313" key="2">
    <source>
        <dbReference type="Proteomes" id="UP000553059"/>
    </source>
</evidence>
<sequence>MNCERCLDPITDGESYSHRGKILCEDCYIGALQPPKSCDVTAVHSAKTHRQLSGESGTDGLTELQCNIYDRIKEIGKLTRPELMAFFNLKEWELDKEMAILRHCELIKARKIGEQIYAVPFELE</sequence>
<evidence type="ECO:0000313" key="1">
    <source>
        <dbReference type="EMBL" id="HHY26576.1"/>
    </source>
</evidence>
<organism evidence="1 2">
    <name type="scientific">Desulfitobacterium dehalogenans</name>
    <dbReference type="NCBI Taxonomy" id="36854"/>
    <lineage>
        <taxon>Bacteria</taxon>
        <taxon>Bacillati</taxon>
        <taxon>Bacillota</taxon>
        <taxon>Clostridia</taxon>
        <taxon>Eubacteriales</taxon>
        <taxon>Desulfitobacteriaceae</taxon>
        <taxon>Desulfitobacterium</taxon>
    </lineage>
</organism>
<dbReference type="AlphaFoldDB" id="A0A7C7D593"/>
<comment type="caution">
    <text evidence="1">The sequence shown here is derived from an EMBL/GenBank/DDBJ whole genome shotgun (WGS) entry which is preliminary data.</text>
</comment>
<accession>A0A7C7D593</accession>
<name>A0A7C7D593_9FIRM</name>
<protein>
    <submittedName>
        <fullName evidence="1">Uncharacterized protein</fullName>
    </submittedName>
</protein>
<reference evidence="1 2" key="1">
    <citation type="journal article" date="2020" name="Biotechnol. Biofuels">
        <title>New insights from the biogas microbiome by comprehensive genome-resolved metagenomics of nearly 1600 species originating from multiple anaerobic digesters.</title>
        <authorList>
            <person name="Campanaro S."/>
            <person name="Treu L."/>
            <person name="Rodriguez-R L.M."/>
            <person name="Kovalovszki A."/>
            <person name="Ziels R.M."/>
            <person name="Maus I."/>
            <person name="Zhu X."/>
            <person name="Kougias P.G."/>
            <person name="Basile A."/>
            <person name="Luo G."/>
            <person name="Schluter A."/>
            <person name="Konstantinidis K.T."/>
            <person name="Angelidaki I."/>
        </authorList>
    </citation>
    <scope>NUCLEOTIDE SEQUENCE [LARGE SCALE GENOMIC DNA]</scope>
    <source>
        <strain evidence="1">AS05jafATM_4</strain>
    </source>
</reference>
<dbReference type="EMBL" id="DUTF01000168">
    <property type="protein sequence ID" value="HHY26576.1"/>
    <property type="molecule type" value="Genomic_DNA"/>
</dbReference>